<dbReference type="Gene3D" id="3.20.20.100">
    <property type="entry name" value="NADP-dependent oxidoreductase domain"/>
    <property type="match status" value="1"/>
</dbReference>
<dbReference type="Proteomes" id="UP000298050">
    <property type="component" value="Unassembled WGS sequence"/>
</dbReference>
<dbReference type="InterPro" id="IPR036812">
    <property type="entry name" value="NAD(P)_OxRdtase_dom_sf"/>
</dbReference>
<feature type="domain" description="NADP-dependent oxidoreductase" evidence="2">
    <location>
        <begin position="16"/>
        <end position="311"/>
    </location>
</feature>
<dbReference type="PANTHER" id="PTHR43625">
    <property type="entry name" value="AFLATOXIN B1 ALDEHYDE REDUCTASE"/>
    <property type="match status" value="1"/>
</dbReference>
<dbReference type="Pfam" id="PF00248">
    <property type="entry name" value="Aldo_ket_red"/>
    <property type="match status" value="1"/>
</dbReference>
<dbReference type="InterPro" id="IPR023210">
    <property type="entry name" value="NADP_OxRdtase_dom"/>
</dbReference>
<gene>
    <name evidence="3" type="ORF">E4634_01330</name>
</gene>
<dbReference type="EMBL" id="SRLE01000001">
    <property type="protein sequence ID" value="TGD76215.1"/>
    <property type="molecule type" value="Genomic_DNA"/>
</dbReference>
<keyword evidence="1" id="KW-0560">Oxidoreductase</keyword>
<dbReference type="RefSeq" id="WP_135440792.1">
    <property type="nucleotide sequence ID" value="NZ_SRLE01000001.1"/>
</dbReference>
<comment type="caution">
    <text evidence="3">The sequence shown here is derived from an EMBL/GenBank/DDBJ whole genome shotgun (WGS) entry which is preliminary data.</text>
</comment>
<dbReference type="AlphaFoldDB" id="A0A4Z0MA83"/>
<dbReference type="SUPFAM" id="SSF51430">
    <property type="entry name" value="NAD(P)-linked oxidoreductase"/>
    <property type="match status" value="1"/>
</dbReference>
<dbReference type="PANTHER" id="PTHR43625:SF40">
    <property type="entry name" value="ALDO-KETO REDUCTASE YAKC [NADP(+)]"/>
    <property type="match status" value="1"/>
</dbReference>
<sequence>MQQRDLGTQGLRVSAIGLGCMGMSDFYGSSAEADNLAVLAAALDQGVTFWDTADMYGPWTNEALLGSFFREHPGAREKVQLATKFANMRNEKGEFLGVNGRPEYVKSACEASLKRLGVDCIDLYYQHRIDPEVPIEETVGAMSELVAAGKVRFLGLSEASARTIRRACKVHPITALQSEYSLWSREVEDDILPTCRELGVGFVAYSPLGRGFLTGAIRSRADLQVDDWRLENPRFAEENFHLNLELVDALGDLAAAKGCTPAQLALAWLLAQDPHIVTIPGTRSLRRLAENAGAAALTLGREDLASLERILDAFDVRGGRYPAAAVSLLAGDTPEL</sequence>
<reference evidence="3 4" key="1">
    <citation type="submission" date="2019-04" db="EMBL/GenBank/DDBJ databases">
        <title>Taxonomy of novel Haliea sp. from mangrove soil of West Coast of India.</title>
        <authorList>
            <person name="Verma A."/>
            <person name="Kumar P."/>
            <person name="Krishnamurthi S."/>
        </authorList>
    </citation>
    <scope>NUCLEOTIDE SEQUENCE [LARGE SCALE GENOMIC DNA]</scope>
    <source>
        <strain evidence="3 4">SAOS-164</strain>
    </source>
</reference>
<name>A0A4Z0MA83_9GAMM</name>
<evidence type="ECO:0000313" key="3">
    <source>
        <dbReference type="EMBL" id="TGD76215.1"/>
    </source>
</evidence>
<evidence type="ECO:0000256" key="1">
    <source>
        <dbReference type="ARBA" id="ARBA00023002"/>
    </source>
</evidence>
<proteinExistence type="predicted"/>
<evidence type="ECO:0000313" key="4">
    <source>
        <dbReference type="Proteomes" id="UP000298050"/>
    </source>
</evidence>
<accession>A0A4Z0MA83</accession>
<dbReference type="OrthoDB" id="9772407at2"/>
<keyword evidence="4" id="KW-1185">Reference proteome</keyword>
<dbReference type="GO" id="GO:0005737">
    <property type="term" value="C:cytoplasm"/>
    <property type="evidence" value="ECO:0007669"/>
    <property type="project" value="TreeGrafter"/>
</dbReference>
<dbReference type="CDD" id="cd19076">
    <property type="entry name" value="AKR_AKR13A_13D"/>
    <property type="match status" value="1"/>
</dbReference>
<dbReference type="GO" id="GO:0016491">
    <property type="term" value="F:oxidoreductase activity"/>
    <property type="evidence" value="ECO:0007669"/>
    <property type="project" value="UniProtKB-KW"/>
</dbReference>
<organism evidence="3 4">
    <name type="scientific">Mangrovimicrobium sediminis</name>
    <dbReference type="NCBI Taxonomy" id="2562682"/>
    <lineage>
        <taxon>Bacteria</taxon>
        <taxon>Pseudomonadati</taxon>
        <taxon>Pseudomonadota</taxon>
        <taxon>Gammaproteobacteria</taxon>
        <taxon>Cellvibrionales</taxon>
        <taxon>Halieaceae</taxon>
        <taxon>Mangrovimicrobium</taxon>
    </lineage>
</organism>
<evidence type="ECO:0000259" key="2">
    <source>
        <dbReference type="Pfam" id="PF00248"/>
    </source>
</evidence>
<protein>
    <submittedName>
        <fullName evidence="3">Aldo/keto reductase</fullName>
    </submittedName>
</protein>
<dbReference type="InterPro" id="IPR050791">
    <property type="entry name" value="Aldo-Keto_reductase"/>
</dbReference>